<dbReference type="InterPro" id="IPR005064">
    <property type="entry name" value="BUG"/>
</dbReference>
<feature type="chain" id="PRO_5008258880" evidence="2">
    <location>
        <begin position="30"/>
        <end position="330"/>
    </location>
</feature>
<evidence type="ECO:0000256" key="1">
    <source>
        <dbReference type="ARBA" id="ARBA00006987"/>
    </source>
</evidence>
<evidence type="ECO:0000256" key="2">
    <source>
        <dbReference type="SAM" id="SignalP"/>
    </source>
</evidence>
<dbReference type="OrthoDB" id="8678477at2"/>
<dbReference type="RefSeq" id="WP_066656898.1">
    <property type="nucleotide sequence ID" value="NZ_CBCSCL010000005.1"/>
</dbReference>
<protein>
    <submittedName>
        <fullName evidence="3">ABC transporter substrate-binding protein</fullName>
    </submittedName>
</protein>
<organism evidence="3 4">
    <name type="scientific">Bordetella flabilis</name>
    <dbReference type="NCBI Taxonomy" id="463014"/>
    <lineage>
        <taxon>Bacteria</taxon>
        <taxon>Pseudomonadati</taxon>
        <taxon>Pseudomonadota</taxon>
        <taxon>Betaproteobacteria</taxon>
        <taxon>Burkholderiales</taxon>
        <taxon>Alcaligenaceae</taxon>
        <taxon>Bordetella</taxon>
    </lineage>
</organism>
<dbReference type="SUPFAM" id="SSF53850">
    <property type="entry name" value="Periplasmic binding protein-like II"/>
    <property type="match status" value="1"/>
</dbReference>
<keyword evidence="4" id="KW-1185">Reference proteome</keyword>
<name>A0A193GCQ4_9BORD</name>
<dbReference type="PANTHER" id="PTHR42928">
    <property type="entry name" value="TRICARBOXYLATE-BINDING PROTEIN"/>
    <property type="match status" value="1"/>
</dbReference>
<feature type="signal peptide" evidence="2">
    <location>
        <begin position="1"/>
        <end position="29"/>
    </location>
</feature>
<dbReference type="Gene3D" id="3.40.190.150">
    <property type="entry name" value="Bordetella uptake gene, domain 1"/>
    <property type="match status" value="1"/>
</dbReference>
<dbReference type="Gene3D" id="3.40.190.10">
    <property type="entry name" value="Periplasmic binding protein-like II"/>
    <property type="match status" value="1"/>
</dbReference>
<gene>
    <name evidence="3" type="ORF">BAU07_10075</name>
</gene>
<dbReference type="InterPro" id="IPR042100">
    <property type="entry name" value="Bug_dom1"/>
</dbReference>
<dbReference type="Proteomes" id="UP000091926">
    <property type="component" value="Chromosome"/>
</dbReference>
<keyword evidence="2" id="KW-0732">Signal</keyword>
<dbReference type="STRING" id="463014.BAU07_10075"/>
<comment type="similarity">
    <text evidence="1">Belongs to the UPF0065 (bug) family.</text>
</comment>
<sequence>MKNIHYYSTGLAAAAVLALSAVLPGVAQAEDAYPAKAIRLIVPFPPGGTTDIVGRLFADRLGRELGQTVVVENRGGAGGSIGSGAIASAAPDGYTLGIATVSTHGINPAVYPSLPFDAEKDFTPISNLAAVPNIMTINPKVGVRDMAGFIKLAKAEPGKLTYASAGNGSVSHMMGELFKSASGTNLVHVPYRGVGPALNDVLAGQVDVMYDNLPSSLPHVQSGRLIALAVAAPERVKALPTVPTFAEVGLAPVNDASWFGLVGPAKLPKAVVDKLNAAVVKAEADPDVQARLAALGATPVGNSPDAFAKQISAEIAKNKRVAAEAHIKVD</sequence>
<evidence type="ECO:0000313" key="4">
    <source>
        <dbReference type="Proteomes" id="UP000091926"/>
    </source>
</evidence>
<dbReference type="PANTHER" id="PTHR42928:SF5">
    <property type="entry name" value="BLR1237 PROTEIN"/>
    <property type="match status" value="1"/>
</dbReference>
<evidence type="ECO:0000313" key="3">
    <source>
        <dbReference type="EMBL" id="ANN77398.1"/>
    </source>
</evidence>
<accession>A0A193GCQ4</accession>
<reference evidence="3 4" key="1">
    <citation type="submission" date="2016-06" db="EMBL/GenBank/DDBJ databases">
        <title>Complete genome sequences of Bordetella bronchialis and Bordetella flabilis.</title>
        <authorList>
            <person name="LiPuma J.J."/>
            <person name="Spilker T."/>
        </authorList>
    </citation>
    <scope>NUCLEOTIDE SEQUENCE [LARGE SCALE GENOMIC DNA]</scope>
    <source>
        <strain evidence="3 4">AU10664</strain>
    </source>
</reference>
<dbReference type="KEGG" id="bfz:BAU07_10075"/>
<dbReference type="Pfam" id="PF03401">
    <property type="entry name" value="TctC"/>
    <property type="match status" value="1"/>
</dbReference>
<dbReference type="EMBL" id="CP016172">
    <property type="protein sequence ID" value="ANN77398.1"/>
    <property type="molecule type" value="Genomic_DNA"/>
</dbReference>
<proteinExistence type="inferred from homology"/>
<dbReference type="PIRSF" id="PIRSF017082">
    <property type="entry name" value="YflP"/>
    <property type="match status" value="1"/>
</dbReference>
<dbReference type="CDD" id="cd13577">
    <property type="entry name" value="PBP2_BugE_Glu"/>
    <property type="match status" value="1"/>
</dbReference>
<dbReference type="AlphaFoldDB" id="A0A193GCQ4"/>